<dbReference type="Proteomes" id="UP001187192">
    <property type="component" value="Unassembled WGS sequence"/>
</dbReference>
<feature type="transmembrane region" description="Helical" evidence="1">
    <location>
        <begin position="49"/>
        <end position="68"/>
    </location>
</feature>
<organism evidence="2 3">
    <name type="scientific">Ficus carica</name>
    <name type="common">Common fig</name>
    <dbReference type="NCBI Taxonomy" id="3494"/>
    <lineage>
        <taxon>Eukaryota</taxon>
        <taxon>Viridiplantae</taxon>
        <taxon>Streptophyta</taxon>
        <taxon>Embryophyta</taxon>
        <taxon>Tracheophyta</taxon>
        <taxon>Spermatophyta</taxon>
        <taxon>Magnoliopsida</taxon>
        <taxon>eudicotyledons</taxon>
        <taxon>Gunneridae</taxon>
        <taxon>Pentapetalae</taxon>
        <taxon>rosids</taxon>
        <taxon>fabids</taxon>
        <taxon>Rosales</taxon>
        <taxon>Moraceae</taxon>
        <taxon>Ficeae</taxon>
        <taxon>Ficus</taxon>
    </lineage>
</organism>
<dbReference type="AlphaFoldDB" id="A0AA88D8Q5"/>
<keyword evidence="1" id="KW-1133">Transmembrane helix</keyword>
<dbReference type="PANTHER" id="PTHR33306:SF7">
    <property type="entry name" value="EXPRESSED PROTEIN"/>
    <property type="match status" value="1"/>
</dbReference>
<keyword evidence="1" id="KW-0812">Transmembrane</keyword>
<dbReference type="EMBL" id="BTGU01000029">
    <property type="protein sequence ID" value="GMN48670.1"/>
    <property type="molecule type" value="Genomic_DNA"/>
</dbReference>
<evidence type="ECO:0008006" key="4">
    <source>
        <dbReference type="Google" id="ProtNLM"/>
    </source>
</evidence>
<keyword evidence="3" id="KW-1185">Reference proteome</keyword>
<feature type="transmembrane region" description="Helical" evidence="1">
    <location>
        <begin position="12"/>
        <end position="34"/>
    </location>
</feature>
<reference evidence="2" key="1">
    <citation type="submission" date="2023-07" db="EMBL/GenBank/DDBJ databases">
        <title>draft genome sequence of fig (Ficus carica).</title>
        <authorList>
            <person name="Takahashi T."/>
            <person name="Nishimura K."/>
        </authorList>
    </citation>
    <scope>NUCLEOTIDE SEQUENCE</scope>
</reference>
<feature type="transmembrane region" description="Helical" evidence="1">
    <location>
        <begin position="151"/>
        <end position="170"/>
    </location>
</feature>
<name>A0AA88D8Q5_FICCA</name>
<evidence type="ECO:0000313" key="3">
    <source>
        <dbReference type="Proteomes" id="UP001187192"/>
    </source>
</evidence>
<keyword evidence="1" id="KW-0472">Membrane</keyword>
<evidence type="ECO:0000313" key="2">
    <source>
        <dbReference type="EMBL" id="GMN48670.1"/>
    </source>
</evidence>
<protein>
    <recommendedName>
        <fullName evidence="4">Transmembrane protein</fullName>
    </recommendedName>
</protein>
<accession>A0AA88D8Q5</accession>
<comment type="caution">
    <text evidence="2">The sequence shown here is derived from an EMBL/GenBank/DDBJ whole genome shotgun (WGS) entry which is preliminary data.</text>
</comment>
<evidence type="ECO:0000256" key="1">
    <source>
        <dbReference type="SAM" id="Phobius"/>
    </source>
</evidence>
<gene>
    <name evidence="2" type="ORF">TIFTF001_017838</name>
</gene>
<dbReference type="PANTHER" id="PTHR33306">
    <property type="entry name" value="EXPRESSED PROTEIN-RELATED-RELATED"/>
    <property type="match status" value="1"/>
</dbReference>
<proteinExistence type="predicted"/>
<feature type="transmembrane region" description="Helical" evidence="1">
    <location>
        <begin position="199"/>
        <end position="218"/>
    </location>
</feature>
<feature type="transmembrane region" description="Helical" evidence="1">
    <location>
        <begin position="118"/>
        <end position="139"/>
    </location>
</feature>
<sequence length="228" mass="26014">MGYCACRRSESPPLYPVVLFLSVVAILVALPWFFSSEPVVEVVTPKLQINWALIVTPLLLLALVHWLSSVEPPRRSCRMPPPSWPVWCHCRGKAKKMAYGKRRSTTTSILEIFSLNPVPYPVLLIMAVTLVFLGMTWYLSYDSVVESAEEQMSWVLFVVPVVLILIVRWLSSMENLDGTLFGMSPWERRRRTHHRPSEGGSPWAVAAFIVLLLVLLQYQSIFLDSWLI</sequence>